<feature type="chain" id="PRO_5041210667" evidence="1">
    <location>
        <begin position="17"/>
        <end position="88"/>
    </location>
</feature>
<accession>A0AA35ZVG0</accession>
<protein>
    <submittedName>
        <fullName evidence="2">Uncharacterized protein</fullName>
    </submittedName>
</protein>
<dbReference type="Proteomes" id="UP001177003">
    <property type="component" value="Chromosome 8"/>
</dbReference>
<sequence>MVVLFYIVSLVVLTAGQMVFGIVGVLSPVDADIYEPGIWVYIDISFCQALKNLSYNRFNHPRTSKAIITDVNCRYCLCDDLRIFDQQN</sequence>
<evidence type="ECO:0000313" key="2">
    <source>
        <dbReference type="EMBL" id="CAI9299059.1"/>
    </source>
</evidence>
<proteinExistence type="predicted"/>
<dbReference type="EMBL" id="OX465084">
    <property type="protein sequence ID" value="CAI9299059.1"/>
    <property type="molecule type" value="Genomic_DNA"/>
</dbReference>
<name>A0AA35ZVG0_LACSI</name>
<evidence type="ECO:0000313" key="3">
    <source>
        <dbReference type="Proteomes" id="UP001177003"/>
    </source>
</evidence>
<reference evidence="2" key="1">
    <citation type="submission" date="2023-04" db="EMBL/GenBank/DDBJ databases">
        <authorList>
            <person name="Vijverberg K."/>
            <person name="Xiong W."/>
            <person name="Schranz E."/>
        </authorList>
    </citation>
    <scope>NUCLEOTIDE SEQUENCE</scope>
</reference>
<keyword evidence="3" id="KW-1185">Reference proteome</keyword>
<organism evidence="2 3">
    <name type="scientific">Lactuca saligna</name>
    <name type="common">Willowleaf lettuce</name>
    <dbReference type="NCBI Taxonomy" id="75948"/>
    <lineage>
        <taxon>Eukaryota</taxon>
        <taxon>Viridiplantae</taxon>
        <taxon>Streptophyta</taxon>
        <taxon>Embryophyta</taxon>
        <taxon>Tracheophyta</taxon>
        <taxon>Spermatophyta</taxon>
        <taxon>Magnoliopsida</taxon>
        <taxon>eudicotyledons</taxon>
        <taxon>Gunneridae</taxon>
        <taxon>Pentapetalae</taxon>
        <taxon>asterids</taxon>
        <taxon>campanulids</taxon>
        <taxon>Asterales</taxon>
        <taxon>Asteraceae</taxon>
        <taxon>Cichorioideae</taxon>
        <taxon>Cichorieae</taxon>
        <taxon>Lactucinae</taxon>
        <taxon>Lactuca</taxon>
    </lineage>
</organism>
<dbReference type="AlphaFoldDB" id="A0AA35ZVG0"/>
<feature type="signal peptide" evidence="1">
    <location>
        <begin position="1"/>
        <end position="16"/>
    </location>
</feature>
<keyword evidence="1" id="KW-0732">Signal</keyword>
<evidence type="ECO:0000256" key="1">
    <source>
        <dbReference type="SAM" id="SignalP"/>
    </source>
</evidence>
<gene>
    <name evidence="2" type="ORF">LSALG_LOCUS37787</name>
</gene>